<dbReference type="STRING" id="121845.A0A1S3DM79"/>
<gene>
    <name evidence="3" type="primary">LOC103521348</name>
</gene>
<dbReference type="RefSeq" id="XP_008484678.1">
    <property type="nucleotide sequence ID" value="XM_008486456.1"/>
</dbReference>
<name>A0A1S3DM79_DIACI</name>
<dbReference type="GO" id="GO:0003824">
    <property type="term" value="F:catalytic activity"/>
    <property type="evidence" value="ECO:0007669"/>
    <property type="project" value="InterPro"/>
</dbReference>
<dbReference type="KEGG" id="dci:103521348"/>
<feature type="non-terminal residue" evidence="3">
    <location>
        <position position="167"/>
    </location>
</feature>
<keyword evidence="2" id="KW-1185">Reference proteome</keyword>
<dbReference type="OMA" id="KNITIVC"/>
<organism evidence="2 3">
    <name type="scientific">Diaphorina citri</name>
    <name type="common">Asian citrus psyllid</name>
    <dbReference type="NCBI Taxonomy" id="121845"/>
    <lineage>
        <taxon>Eukaryota</taxon>
        <taxon>Metazoa</taxon>
        <taxon>Ecdysozoa</taxon>
        <taxon>Arthropoda</taxon>
        <taxon>Hexapoda</taxon>
        <taxon>Insecta</taxon>
        <taxon>Pterygota</taxon>
        <taxon>Neoptera</taxon>
        <taxon>Paraneoptera</taxon>
        <taxon>Hemiptera</taxon>
        <taxon>Sternorrhyncha</taxon>
        <taxon>Psylloidea</taxon>
        <taxon>Psyllidae</taxon>
        <taxon>Diaphorininae</taxon>
        <taxon>Diaphorina</taxon>
    </lineage>
</organism>
<evidence type="ECO:0000313" key="3">
    <source>
        <dbReference type="RefSeq" id="XP_008484678.1"/>
    </source>
</evidence>
<dbReference type="InterPro" id="IPR036691">
    <property type="entry name" value="Endo/exonu/phosph_ase_sf"/>
</dbReference>
<reference evidence="3" key="1">
    <citation type="submission" date="2025-08" db="UniProtKB">
        <authorList>
            <consortium name="RefSeq"/>
        </authorList>
    </citation>
    <scope>IDENTIFICATION</scope>
</reference>
<evidence type="ECO:0000259" key="1">
    <source>
        <dbReference type="Pfam" id="PF03372"/>
    </source>
</evidence>
<sequence>MAIPGKVDIISEELNRYNLDLVALQETRWPNVGKESTHHHQIYYSGNTEGVYQHGVAIAVKNSINSAVTAFEAVNERICTMRLKGAFKNITIVCIYAPTEESDDDQKDYFYETLECVLSKIPTYDVKLIIGDANAKIGKEQIWKSTAGENSLHDDSNDNGTRLLTLA</sequence>
<dbReference type="SUPFAM" id="SSF56219">
    <property type="entry name" value="DNase I-like"/>
    <property type="match status" value="1"/>
</dbReference>
<dbReference type="InterPro" id="IPR005135">
    <property type="entry name" value="Endo/exonuclease/phosphatase"/>
</dbReference>
<evidence type="ECO:0000313" key="2">
    <source>
        <dbReference type="Proteomes" id="UP000079169"/>
    </source>
</evidence>
<dbReference type="Proteomes" id="UP000079169">
    <property type="component" value="Unplaced"/>
</dbReference>
<dbReference type="GeneID" id="103521348"/>
<dbReference type="PaxDb" id="121845-A0A1S3DM79"/>
<dbReference type="Gene3D" id="3.60.10.10">
    <property type="entry name" value="Endonuclease/exonuclease/phosphatase"/>
    <property type="match status" value="1"/>
</dbReference>
<feature type="domain" description="Endonuclease/exonuclease/phosphatase" evidence="1">
    <location>
        <begin position="7"/>
        <end position="135"/>
    </location>
</feature>
<dbReference type="AlphaFoldDB" id="A0A1S3DM79"/>
<protein>
    <submittedName>
        <fullName evidence="3">Craniofacial development protein 2-like</fullName>
    </submittedName>
</protein>
<proteinExistence type="predicted"/>
<dbReference type="Pfam" id="PF03372">
    <property type="entry name" value="Exo_endo_phos"/>
    <property type="match status" value="1"/>
</dbReference>
<accession>A0A1S3DM79</accession>